<dbReference type="GO" id="GO:0006508">
    <property type="term" value="P:proteolysis"/>
    <property type="evidence" value="ECO:0007669"/>
    <property type="project" value="UniProtKB-KW"/>
</dbReference>
<dbReference type="EC" id="3.4.16.-" evidence="7"/>
<keyword evidence="2 7" id="KW-0121">Carboxypeptidase</keyword>
<dbReference type="InterPro" id="IPR029058">
    <property type="entry name" value="AB_hydrolase_fold"/>
</dbReference>
<evidence type="ECO:0000256" key="1">
    <source>
        <dbReference type="ARBA" id="ARBA00009431"/>
    </source>
</evidence>
<dbReference type="InterPro" id="IPR001563">
    <property type="entry name" value="Peptidase_S10"/>
</dbReference>
<keyword evidence="6" id="KW-0325">Glycoprotein</keyword>
<sequence length="463" mass="50684">MVGVHRSSRLALVAFIGCLMISYAERIWKSHLHGSQETGSLQVKSTNGLCDPDVDQLSGYFKIDGSVNKNYFFWFFESRDSPSTDPLIIWLTGGPGCSSILALLAENGPCTVNEDGASTTVNPFSWNSHANIMWVDQPAGVGFSYGAASDYDRNEAEVGEDMYHFVKEFLAQYPQYAAQDFYVFGESYGGHYVPAVSSRIYRGNQEGDGAPVNLKGIGIGNGLTNPLVQFEYYADMAVNNTYGVKAISDHDYLAMKAATPKCLKMIEACQSYTAACALARAYCDAVTLMPYQRSGLNVYDIRRPCGDSSLCYDFAPISKFLQLESTLAALGVSEESARWEECNNKVNGMFASDWMKSFHGNLVPMLEGGVRVLVYAGDCDYICNWMGNKAWTLALGWAGQAAFNRAEDRDWVLDGERKGVVRSAGGLTFLQVFEAGHMVPMDQPAAALALLQAFVAGGRGFEK</sequence>
<dbReference type="SUPFAM" id="SSF53474">
    <property type="entry name" value="alpha/beta-Hydrolases"/>
    <property type="match status" value="1"/>
</dbReference>
<dbReference type="Gene3D" id="1.10.287.410">
    <property type="match status" value="1"/>
</dbReference>
<accession>A0A6S9GAZ6</accession>
<dbReference type="PANTHER" id="PTHR11802">
    <property type="entry name" value="SERINE PROTEASE FAMILY S10 SERINE CARBOXYPEPTIDASE"/>
    <property type="match status" value="1"/>
</dbReference>
<dbReference type="GO" id="GO:0004185">
    <property type="term" value="F:serine-type carboxypeptidase activity"/>
    <property type="evidence" value="ECO:0007669"/>
    <property type="project" value="UniProtKB-UniRule"/>
</dbReference>
<evidence type="ECO:0000256" key="7">
    <source>
        <dbReference type="RuleBase" id="RU361156"/>
    </source>
</evidence>
<dbReference type="InterPro" id="IPR018202">
    <property type="entry name" value="Ser_caboxypep_ser_AS"/>
</dbReference>
<gene>
    <name evidence="8" type="ORF">HAKA00212_LOCUS11233</name>
</gene>
<evidence type="ECO:0000256" key="6">
    <source>
        <dbReference type="ARBA" id="ARBA00023180"/>
    </source>
</evidence>
<dbReference type="PANTHER" id="PTHR11802:SF113">
    <property type="entry name" value="SERINE CARBOXYPEPTIDASE CTSA-4.1"/>
    <property type="match status" value="1"/>
</dbReference>
<keyword evidence="4" id="KW-0732">Signal</keyword>
<dbReference type="PROSITE" id="PS00131">
    <property type="entry name" value="CARBOXYPEPT_SER_SER"/>
    <property type="match status" value="1"/>
</dbReference>
<evidence type="ECO:0000256" key="4">
    <source>
        <dbReference type="ARBA" id="ARBA00022729"/>
    </source>
</evidence>
<dbReference type="Pfam" id="PF00450">
    <property type="entry name" value="Peptidase_S10"/>
    <property type="match status" value="1"/>
</dbReference>
<dbReference type="EMBL" id="HBIU01024184">
    <property type="protein sequence ID" value="CAE0632524.1"/>
    <property type="molecule type" value="Transcribed_RNA"/>
</dbReference>
<dbReference type="FunFam" id="1.10.287.410:FF:000002">
    <property type="entry name" value="Carboxypeptidase"/>
    <property type="match status" value="1"/>
</dbReference>
<evidence type="ECO:0000256" key="3">
    <source>
        <dbReference type="ARBA" id="ARBA00022670"/>
    </source>
</evidence>
<dbReference type="AlphaFoldDB" id="A0A6S9GAZ6"/>
<evidence type="ECO:0000256" key="2">
    <source>
        <dbReference type="ARBA" id="ARBA00022645"/>
    </source>
</evidence>
<organism evidence="8">
    <name type="scientific">Heterosigma akashiwo</name>
    <name type="common">Chromophytic alga</name>
    <name type="synonym">Heterosigma carterae</name>
    <dbReference type="NCBI Taxonomy" id="2829"/>
    <lineage>
        <taxon>Eukaryota</taxon>
        <taxon>Sar</taxon>
        <taxon>Stramenopiles</taxon>
        <taxon>Ochrophyta</taxon>
        <taxon>Raphidophyceae</taxon>
        <taxon>Chattonellales</taxon>
        <taxon>Chattonellaceae</taxon>
        <taxon>Heterosigma</taxon>
    </lineage>
</organism>
<proteinExistence type="inferred from homology"/>
<dbReference type="Gene3D" id="3.40.50.1820">
    <property type="entry name" value="alpha/beta hydrolase"/>
    <property type="match status" value="1"/>
</dbReference>
<evidence type="ECO:0000256" key="5">
    <source>
        <dbReference type="ARBA" id="ARBA00022801"/>
    </source>
</evidence>
<name>A0A6S9GAZ6_HETAK</name>
<protein>
    <recommendedName>
        <fullName evidence="7">Carboxypeptidase</fullName>
        <ecNumber evidence="7">3.4.16.-</ecNumber>
    </recommendedName>
</protein>
<comment type="similarity">
    <text evidence="1 7">Belongs to the peptidase S10 family.</text>
</comment>
<reference evidence="8" key="1">
    <citation type="submission" date="2021-01" db="EMBL/GenBank/DDBJ databases">
        <authorList>
            <person name="Corre E."/>
            <person name="Pelletier E."/>
            <person name="Niang G."/>
            <person name="Scheremetjew M."/>
            <person name="Finn R."/>
            <person name="Kale V."/>
            <person name="Holt S."/>
            <person name="Cochrane G."/>
            <person name="Meng A."/>
            <person name="Brown T."/>
            <person name="Cohen L."/>
        </authorList>
    </citation>
    <scope>NUCLEOTIDE SEQUENCE</scope>
    <source>
        <strain evidence="8">CCMP3107</strain>
    </source>
</reference>
<dbReference type="PRINTS" id="PR00724">
    <property type="entry name" value="CRBOXYPTASEC"/>
</dbReference>
<evidence type="ECO:0000313" key="8">
    <source>
        <dbReference type="EMBL" id="CAE0632524.1"/>
    </source>
</evidence>
<keyword evidence="5 7" id="KW-0378">Hydrolase</keyword>
<keyword evidence="3 7" id="KW-0645">Protease</keyword>